<gene>
    <name evidence="1" type="ORF">OH76DRAFT_1557530</name>
</gene>
<evidence type="ECO:0000313" key="2">
    <source>
        <dbReference type="Proteomes" id="UP000256964"/>
    </source>
</evidence>
<keyword evidence="2" id="KW-1185">Reference proteome</keyword>
<reference evidence="1 2" key="1">
    <citation type="journal article" date="2018" name="Biotechnol. Biofuels">
        <title>Integrative visual omics of the white-rot fungus Polyporus brumalis exposes the biotechnological potential of its oxidative enzymes for delignifying raw plant biomass.</title>
        <authorList>
            <person name="Miyauchi S."/>
            <person name="Rancon A."/>
            <person name="Drula E."/>
            <person name="Hage H."/>
            <person name="Chaduli D."/>
            <person name="Favel A."/>
            <person name="Grisel S."/>
            <person name="Henrissat B."/>
            <person name="Herpoel-Gimbert I."/>
            <person name="Ruiz-Duenas F.J."/>
            <person name="Chevret D."/>
            <person name="Hainaut M."/>
            <person name="Lin J."/>
            <person name="Wang M."/>
            <person name="Pangilinan J."/>
            <person name="Lipzen A."/>
            <person name="Lesage-Meessen L."/>
            <person name="Navarro D."/>
            <person name="Riley R."/>
            <person name="Grigoriev I.V."/>
            <person name="Zhou S."/>
            <person name="Raouche S."/>
            <person name="Rosso M.N."/>
        </authorList>
    </citation>
    <scope>NUCLEOTIDE SEQUENCE [LARGE SCALE GENOMIC DNA]</scope>
    <source>
        <strain evidence="1 2">BRFM 1820</strain>
    </source>
</reference>
<dbReference type="Proteomes" id="UP000256964">
    <property type="component" value="Unassembled WGS sequence"/>
</dbReference>
<name>A0A371D597_9APHY</name>
<dbReference type="OrthoDB" id="4851849at2759"/>
<evidence type="ECO:0000313" key="1">
    <source>
        <dbReference type="EMBL" id="RDX47717.1"/>
    </source>
</evidence>
<proteinExistence type="predicted"/>
<dbReference type="STRING" id="139420.A0A371D597"/>
<protein>
    <submittedName>
        <fullName evidence="1">Uncharacterized protein</fullName>
    </submittedName>
</protein>
<organism evidence="1 2">
    <name type="scientific">Lentinus brumalis</name>
    <dbReference type="NCBI Taxonomy" id="2498619"/>
    <lineage>
        <taxon>Eukaryota</taxon>
        <taxon>Fungi</taxon>
        <taxon>Dikarya</taxon>
        <taxon>Basidiomycota</taxon>
        <taxon>Agaricomycotina</taxon>
        <taxon>Agaricomycetes</taxon>
        <taxon>Polyporales</taxon>
        <taxon>Polyporaceae</taxon>
        <taxon>Lentinus</taxon>
    </lineage>
</organism>
<sequence>MAAFDPIPPVFRGNHFTWFLANRALLTDAPLYKNQQQRNGQDKHEQALRKVWALSGGSRDESPAVIEAKMLALPLLQRKCIKFCFILMFGEAAIPNPSSQSQTECWLDFGFVGASGEEEEHYYCAAYHEPLIERRCTWSEFCAAFESKTIPALFTRHSLSLPNPRLFADVMSGSPSPHDFKSVWRLKHYVVRAISSEPGHTFLPELTLRSESFLTISTYIELLTKRRVDPLDLHDACMRGGLLEYAKTFVKLSPWTAKYQRLLKNRYPLRGSVRHVAGTITQS</sequence>
<dbReference type="AlphaFoldDB" id="A0A371D597"/>
<accession>A0A371D597</accession>
<dbReference type="EMBL" id="KZ857416">
    <property type="protein sequence ID" value="RDX47717.1"/>
    <property type="molecule type" value="Genomic_DNA"/>
</dbReference>